<keyword evidence="3" id="KW-1185">Reference proteome</keyword>
<sequence>MDGSIRFILVCIILTIGISAAKEKEKIAQLFRENSICLKESELLEKCIQLNCKNEDISIDACESEKMQMDICIKLNNS</sequence>
<accession>A0A9N9SCF5</accession>
<dbReference type="EMBL" id="OU895880">
    <property type="protein sequence ID" value="CAG9812331.1"/>
    <property type="molecule type" value="Genomic_DNA"/>
</dbReference>
<evidence type="ECO:0000256" key="1">
    <source>
        <dbReference type="SAM" id="SignalP"/>
    </source>
</evidence>
<keyword evidence="1" id="KW-0732">Signal</keyword>
<proteinExistence type="predicted"/>
<feature type="signal peptide" evidence="1">
    <location>
        <begin position="1"/>
        <end position="21"/>
    </location>
</feature>
<dbReference type="Proteomes" id="UP001153620">
    <property type="component" value="Chromosome 4"/>
</dbReference>
<reference evidence="2" key="2">
    <citation type="submission" date="2022-10" db="EMBL/GenBank/DDBJ databases">
        <authorList>
            <consortium name="ENA_rothamsted_submissions"/>
            <consortium name="culmorum"/>
            <person name="King R."/>
        </authorList>
    </citation>
    <scope>NUCLEOTIDE SEQUENCE</scope>
</reference>
<name>A0A9N9SCF5_9DIPT</name>
<protein>
    <submittedName>
        <fullName evidence="2">Uncharacterized protein</fullName>
    </submittedName>
</protein>
<feature type="chain" id="PRO_5040383395" evidence="1">
    <location>
        <begin position="22"/>
        <end position="78"/>
    </location>
</feature>
<dbReference type="AlphaFoldDB" id="A0A9N9SCF5"/>
<gene>
    <name evidence="2" type="ORF">CHIRRI_LOCUS15136</name>
</gene>
<reference evidence="2" key="1">
    <citation type="submission" date="2022-01" db="EMBL/GenBank/DDBJ databases">
        <authorList>
            <person name="King R."/>
        </authorList>
    </citation>
    <scope>NUCLEOTIDE SEQUENCE</scope>
</reference>
<organism evidence="2 3">
    <name type="scientific">Chironomus riparius</name>
    <dbReference type="NCBI Taxonomy" id="315576"/>
    <lineage>
        <taxon>Eukaryota</taxon>
        <taxon>Metazoa</taxon>
        <taxon>Ecdysozoa</taxon>
        <taxon>Arthropoda</taxon>
        <taxon>Hexapoda</taxon>
        <taxon>Insecta</taxon>
        <taxon>Pterygota</taxon>
        <taxon>Neoptera</taxon>
        <taxon>Endopterygota</taxon>
        <taxon>Diptera</taxon>
        <taxon>Nematocera</taxon>
        <taxon>Chironomoidea</taxon>
        <taxon>Chironomidae</taxon>
        <taxon>Chironominae</taxon>
        <taxon>Chironomus</taxon>
    </lineage>
</organism>
<evidence type="ECO:0000313" key="3">
    <source>
        <dbReference type="Proteomes" id="UP001153620"/>
    </source>
</evidence>
<evidence type="ECO:0000313" key="2">
    <source>
        <dbReference type="EMBL" id="CAG9812331.1"/>
    </source>
</evidence>